<keyword evidence="5" id="KW-1185">Reference proteome</keyword>
<name>A0A1J9RXD2_9PEZI</name>
<sequence length="476" mass="50403">MPRTTLRNSCDRCHKSKVKCVYDFSEGFGCTRCRTRCLECVRSPCKPYGRRPGSRNQQNKQTKDEPSALDNRAAGPTSASLPPTAWSGGTTTRATAATTPPPPPTTTTTMTTSPPSPDRTFRGGLETATAEGPFPETHQWQAHPHTTTTKLSVAVADTVDTDQLIIPPTDWPLTIACSSLSSSTGFLLLHPASPATSAASSSTLESRQGVDGTTAPSSPSSASSSPPTASTPSSDTPISDTPTDPFKRLGHAASPPLRSSGCGCPCAPSLATAIDRLSRCSGGGDGGQLAAGAAEDGTACLARFVECSRRRHRHRMRDGEGDGDDGSSSSAGMLMLLLAAAFLAQNVLDVVCGEVVRVRRETYGGGALRRRREVHVRIGGFDDDDDDDDDGGAGDGRWRWRGVLLALGRLEPVVEALGGCVAEEEEEEKVDEDEDEVQQRDERAGRGVCGVVVKAVRRRFGAVREAAAEELLRGRR</sequence>
<accession>A0A1J9RXD2</accession>
<dbReference type="RefSeq" id="XP_020128401.1">
    <property type="nucleotide sequence ID" value="XM_020275781.1"/>
</dbReference>
<evidence type="ECO:0000259" key="3">
    <source>
        <dbReference type="PROSITE" id="PS00463"/>
    </source>
</evidence>
<dbReference type="GO" id="GO:0000981">
    <property type="term" value="F:DNA-binding transcription factor activity, RNA polymerase II-specific"/>
    <property type="evidence" value="ECO:0007669"/>
    <property type="project" value="InterPro"/>
</dbReference>
<feature type="region of interest" description="Disordered" evidence="2">
    <location>
        <begin position="196"/>
        <end position="261"/>
    </location>
</feature>
<keyword evidence="1" id="KW-0539">Nucleus</keyword>
<evidence type="ECO:0000313" key="5">
    <source>
        <dbReference type="Proteomes" id="UP000183809"/>
    </source>
</evidence>
<dbReference type="GO" id="GO:0008270">
    <property type="term" value="F:zinc ion binding"/>
    <property type="evidence" value="ECO:0007669"/>
    <property type="project" value="InterPro"/>
</dbReference>
<dbReference type="EMBL" id="MNUE01000041">
    <property type="protein sequence ID" value="OJD32141.1"/>
    <property type="molecule type" value="Genomic_DNA"/>
</dbReference>
<dbReference type="GeneID" id="31016042"/>
<feature type="compositionally biased region" description="Low complexity" evidence="2">
    <location>
        <begin position="213"/>
        <end position="244"/>
    </location>
</feature>
<reference evidence="4 5" key="1">
    <citation type="submission" date="2016-10" db="EMBL/GenBank/DDBJ databases">
        <title>Proteomics and genomics reveal pathogen-plant mechanisms compatible with a hemibiotrophic lifestyle of Diplodia corticola.</title>
        <authorList>
            <person name="Fernandes I."/>
            <person name="De Jonge R."/>
            <person name="Van De Peer Y."/>
            <person name="Devreese B."/>
            <person name="Alves A."/>
            <person name="Esteves A.C."/>
        </authorList>
    </citation>
    <scope>NUCLEOTIDE SEQUENCE [LARGE SCALE GENOMIC DNA]</scope>
    <source>
        <strain evidence="4 5">CBS 112549</strain>
    </source>
</reference>
<evidence type="ECO:0000256" key="1">
    <source>
        <dbReference type="ARBA" id="ARBA00023242"/>
    </source>
</evidence>
<evidence type="ECO:0000313" key="4">
    <source>
        <dbReference type="EMBL" id="OJD32141.1"/>
    </source>
</evidence>
<dbReference type="InterPro" id="IPR001138">
    <property type="entry name" value="Zn2Cys6_DnaBD"/>
</dbReference>
<dbReference type="AlphaFoldDB" id="A0A1J9RXD2"/>
<feature type="domain" description="Zn(2)-C6 fungal-type" evidence="3">
    <location>
        <begin position="9"/>
        <end position="40"/>
    </location>
</feature>
<gene>
    <name evidence="4" type="ORF">BKCO1_4100021</name>
</gene>
<feature type="region of interest" description="Disordered" evidence="2">
    <location>
        <begin position="48"/>
        <end position="145"/>
    </location>
</feature>
<dbReference type="Proteomes" id="UP000183809">
    <property type="component" value="Unassembled WGS sequence"/>
</dbReference>
<organism evidence="4 5">
    <name type="scientific">Diplodia corticola</name>
    <dbReference type="NCBI Taxonomy" id="236234"/>
    <lineage>
        <taxon>Eukaryota</taxon>
        <taxon>Fungi</taxon>
        <taxon>Dikarya</taxon>
        <taxon>Ascomycota</taxon>
        <taxon>Pezizomycotina</taxon>
        <taxon>Dothideomycetes</taxon>
        <taxon>Dothideomycetes incertae sedis</taxon>
        <taxon>Botryosphaeriales</taxon>
        <taxon>Botryosphaeriaceae</taxon>
        <taxon>Diplodia</taxon>
    </lineage>
</organism>
<proteinExistence type="predicted"/>
<dbReference type="CDD" id="cd00067">
    <property type="entry name" value="GAL4"/>
    <property type="match status" value="1"/>
</dbReference>
<protein>
    <submittedName>
        <fullName evidence="4">Transcription factor</fullName>
    </submittedName>
</protein>
<comment type="caution">
    <text evidence="4">The sequence shown here is derived from an EMBL/GenBank/DDBJ whole genome shotgun (WGS) entry which is preliminary data.</text>
</comment>
<dbReference type="PROSITE" id="PS00463">
    <property type="entry name" value="ZN2_CY6_FUNGAL_1"/>
    <property type="match status" value="1"/>
</dbReference>
<dbReference type="OrthoDB" id="3946756at2759"/>
<evidence type="ECO:0000256" key="2">
    <source>
        <dbReference type="SAM" id="MobiDB-lite"/>
    </source>
</evidence>